<feature type="non-terminal residue" evidence="1">
    <location>
        <position position="1"/>
    </location>
</feature>
<name>X1SC13_9ZZZZ</name>
<protein>
    <submittedName>
        <fullName evidence="1">Uncharacterized protein</fullName>
    </submittedName>
</protein>
<gene>
    <name evidence="1" type="ORF">S12H4_05686</name>
</gene>
<sequence length="388" mass="45961">PFEEYPCPSLELITKFNRDISRRLKPLESENKDILNNFKNFARCLENSSRFFNQNYTKGSLGEFLGLARRLYEKKIEPTYLEIPFSQICDGDEFLSFFLEITKNIKIFSKIYNNKLDEYRKLFKIRNRAHPSPNLIIKKGLTELPFWIWKEGDQRRKIFILEEKWGDYLYNNSYGKIFHIEEDGFKSLFSLKSILKKRGLKIRPKALLLTLYNRLFISNLFIHGLGGAKYDLVTDEIIREFFKVEPPHFLVASCTLHLNFKSSPSASDFKISALKKKIRDLEFNPERYIDELPLTKKEKIQIGELVEKKTELIKKIKGVSSPIEKRKISEEIKVISNFIVEKIIPLKYELDKKIEKEEEKIKQAKVYTFREFPYCLFSAKTLRNLLNF</sequence>
<dbReference type="AlphaFoldDB" id="X1SC13"/>
<evidence type="ECO:0000313" key="1">
    <source>
        <dbReference type="EMBL" id="GAI65319.1"/>
    </source>
</evidence>
<proteinExistence type="predicted"/>
<comment type="caution">
    <text evidence="1">The sequence shown here is derived from an EMBL/GenBank/DDBJ whole genome shotgun (WGS) entry which is preliminary data.</text>
</comment>
<dbReference type="EMBL" id="BARW01001909">
    <property type="protein sequence ID" value="GAI65319.1"/>
    <property type="molecule type" value="Genomic_DNA"/>
</dbReference>
<accession>X1SC13</accession>
<organism evidence="1">
    <name type="scientific">marine sediment metagenome</name>
    <dbReference type="NCBI Taxonomy" id="412755"/>
    <lineage>
        <taxon>unclassified sequences</taxon>
        <taxon>metagenomes</taxon>
        <taxon>ecological metagenomes</taxon>
    </lineage>
</organism>
<reference evidence="1" key="1">
    <citation type="journal article" date="2014" name="Front. Microbiol.">
        <title>High frequency of phylogenetically diverse reductive dehalogenase-homologous genes in deep subseafloor sedimentary metagenomes.</title>
        <authorList>
            <person name="Kawai M."/>
            <person name="Futagami T."/>
            <person name="Toyoda A."/>
            <person name="Takaki Y."/>
            <person name="Nishi S."/>
            <person name="Hori S."/>
            <person name="Arai W."/>
            <person name="Tsubouchi T."/>
            <person name="Morono Y."/>
            <person name="Uchiyama I."/>
            <person name="Ito T."/>
            <person name="Fujiyama A."/>
            <person name="Inagaki F."/>
            <person name="Takami H."/>
        </authorList>
    </citation>
    <scope>NUCLEOTIDE SEQUENCE</scope>
    <source>
        <strain evidence="1">Expedition CK06-06</strain>
    </source>
</reference>